<dbReference type="Gene3D" id="1.20.140.10">
    <property type="entry name" value="Butyryl-CoA Dehydrogenase, subunit A, domain 3"/>
    <property type="match status" value="1"/>
</dbReference>
<keyword evidence="3 6" id="KW-0285">Flavoprotein</keyword>
<sequence length="378" mass="40039">MNFTLTDEQNLLRASLGQFLQHRYGFAERTAASRGETGYRAEIWSALANELGVLGMTIPEANGGLGGGAVEQMILMEEAGRALLLEPVSETLFQAGWLLEQAGGALAEQLLPQIAGGALKLAVALGEPDMRYDLADISTRAVRAGTGWRLDGVKAMVMAAPWADRLIVPARTSGQAGDADGLSLFVVDPAAAGVKLHPYPTIDGRRAADIELAGVTLPVEAQVGPVGGALALLEEVRDRAIAAQAAEAAGLLDKLLADTVEYTKQRQQFGQPISSFQVLQHRMVDMYMQVEMVRSAAVLAALKLDGDPAERAKAASAAKVTVANACRFIGQNAVQLHGGMGMTDELPIGHYFKRATLIESEHGTADWHLARHAALSAV</sequence>
<dbReference type="Proteomes" id="UP001589943">
    <property type="component" value="Unassembled WGS sequence"/>
</dbReference>
<dbReference type="PANTHER" id="PTHR43884">
    <property type="entry name" value="ACYL-COA DEHYDROGENASE"/>
    <property type="match status" value="1"/>
</dbReference>
<comment type="cofactor">
    <cofactor evidence="1 6">
        <name>FAD</name>
        <dbReference type="ChEBI" id="CHEBI:57692"/>
    </cofactor>
</comment>
<feature type="domain" description="Acyl-CoA dehydrogenase/oxidase C-terminal" evidence="7">
    <location>
        <begin position="243"/>
        <end position="370"/>
    </location>
</feature>
<reference evidence="10 11" key="1">
    <citation type="submission" date="2024-09" db="EMBL/GenBank/DDBJ databases">
        <authorList>
            <person name="Sun Q."/>
            <person name="Mori K."/>
        </authorList>
    </citation>
    <scope>NUCLEOTIDE SEQUENCE [LARGE SCALE GENOMIC DNA]</scope>
    <source>
        <strain evidence="10 11">NCAIM B.02537</strain>
    </source>
</reference>
<feature type="domain" description="Acyl-CoA dehydrogenase/oxidase N-terminal" evidence="9">
    <location>
        <begin position="6"/>
        <end position="115"/>
    </location>
</feature>
<evidence type="ECO:0000256" key="2">
    <source>
        <dbReference type="ARBA" id="ARBA00009347"/>
    </source>
</evidence>
<dbReference type="InterPro" id="IPR006091">
    <property type="entry name" value="Acyl-CoA_Oxase/DH_mid-dom"/>
</dbReference>
<dbReference type="Gene3D" id="1.10.540.10">
    <property type="entry name" value="Acyl-CoA dehydrogenase/oxidase, N-terminal domain"/>
    <property type="match status" value="1"/>
</dbReference>
<dbReference type="EMBL" id="JBHLTL010000001">
    <property type="protein sequence ID" value="MFC0588242.1"/>
    <property type="molecule type" value="Genomic_DNA"/>
</dbReference>
<dbReference type="Pfam" id="PF00441">
    <property type="entry name" value="Acyl-CoA_dh_1"/>
    <property type="match status" value="1"/>
</dbReference>
<dbReference type="SUPFAM" id="SSF47203">
    <property type="entry name" value="Acyl-CoA dehydrogenase C-terminal domain-like"/>
    <property type="match status" value="1"/>
</dbReference>
<evidence type="ECO:0000256" key="3">
    <source>
        <dbReference type="ARBA" id="ARBA00022630"/>
    </source>
</evidence>
<dbReference type="PANTHER" id="PTHR43884:SF20">
    <property type="entry name" value="ACYL-COA DEHYDROGENASE FADE28"/>
    <property type="match status" value="1"/>
</dbReference>
<name>A0ABV6PEJ6_9SPHN</name>
<evidence type="ECO:0000259" key="7">
    <source>
        <dbReference type="Pfam" id="PF00441"/>
    </source>
</evidence>
<dbReference type="CDD" id="cd00567">
    <property type="entry name" value="ACAD"/>
    <property type="match status" value="1"/>
</dbReference>
<evidence type="ECO:0000313" key="11">
    <source>
        <dbReference type="Proteomes" id="UP001589943"/>
    </source>
</evidence>
<organism evidence="10 11">
    <name type="scientific">Novosphingobium aquiterrae</name>
    <dbReference type="NCBI Taxonomy" id="624388"/>
    <lineage>
        <taxon>Bacteria</taxon>
        <taxon>Pseudomonadati</taxon>
        <taxon>Pseudomonadota</taxon>
        <taxon>Alphaproteobacteria</taxon>
        <taxon>Sphingomonadales</taxon>
        <taxon>Sphingomonadaceae</taxon>
        <taxon>Novosphingobium</taxon>
    </lineage>
</organism>
<dbReference type="InterPro" id="IPR037069">
    <property type="entry name" value="AcylCoA_DH/ox_N_sf"/>
</dbReference>
<dbReference type="RefSeq" id="WP_379479749.1">
    <property type="nucleotide sequence ID" value="NZ_JBHLTL010000001.1"/>
</dbReference>
<dbReference type="Gene3D" id="2.40.110.10">
    <property type="entry name" value="Butyryl-CoA Dehydrogenase, subunit A, domain 2"/>
    <property type="match status" value="1"/>
</dbReference>
<accession>A0ABV6PEJ6</accession>
<dbReference type="InterPro" id="IPR013786">
    <property type="entry name" value="AcylCoA_DH/ox_N"/>
</dbReference>
<evidence type="ECO:0000256" key="1">
    <source>
        <dbReference type="ARBA" id="ARBA00001974"/>
    </source>
</evidence>
<gene>
    <name evidence="10" type="ORF">ACFFF7_02325</name>
</gene>
<keyword evidence="5 6" id="KW-0560">Oxidoreductase</keyword>
<evidence type="ECO:0000256" key="4">
    <source>
        <dbReference type="ARBA" id="ARBA00022827"/>
    </source>
</evidence>
<feature type="domain" description="Acyl-CoA oxidase/dehydrogenase middle" evidence="8">
    <location>
        <begin position="122"/>
        <end position="209"/>
    </location>
</feature>
<dbReference type="InterPro" id="IPR046373">
    <property type="entry name" value="Acyl-CoA_Oxase/DH_mid-dom_sf"/>
</dbReference>
<comment type="caution">
    <text evidence="10">The sequence shown here is derived from an EMBL/GenBank/DDBJ whole genome shotgun (WGS) entry which is preliminary data.</text>
</comment>
<keyword evidence="4 6" id="KW-0274">FAD</keyword>
<evidence type="ECO:0000256" key="5">
    <source>
        <dbReference type="ARBA" id="ARBA00023002"/>
    </source>
</evidence>
<protein>
    <submittedName>
        <fullName evidence="10">Acyl-CoA dehydrogenase family protein</fullName>
    </submittedName>
</protein>
<evidence type="ECO:0000259" key="9">
    <source>
        <dbReference type="Pfam" id="PF02771"/>
    </source>
</evidence>
<dbReference type="InterPro" id="IPR009100">
    <property type="entry name" value="AcylCoA_DH/oxidase_NM_dom_sf"/>
</dbReference>
<proteinExistence type="inferred from homology"/>
<dbReference type="Pfam" id="PF02771">
    <property type="entry name" value="Acyl-CoA_dh_N"/>
    <property type="match status" value="1"/>
</dbReference>
<evidence type="ECO:0000256" key="6">
    <source>
        <dbReference type="RuleBase" id="RU362125"/>
    </source>
</evidence>
<dbReference type="InterPro" id="IPR036250">
    <property type="entry name" value="AcylCo_DH-like_C"/>
</dbReference>
<dbReference type="Pfam" id="PF02770">
    <property type="entry name" value="Acyl-CoA_dh_M"/>
    <property type="match status" value="1"/>
</dbReference>
<evidence type="ECO:0000313" key="10">
    <source>
        <dbReference type="EMBL" id="MFC0588242.1"/>
    </source>
</evidence>
<keyword evidence="11" id="KW-1185">Reference proteome</keyword>
<dbReference type="InterPro" id="IPR009075">
    <property type="entry name" value="AcylCo_DH/oxidase_C"/>
</dbReference>
<comment type="similarity">
    <text evidence="2 6">Belongs to the acyl-CoA dehydrogenase family.</text>
</comment>
<dbReference type="SUPFAM" id="SSF56645">
    <property type="entry name" value="Acyl-CoA dehydrogenase NM domain-like"/>
    <property type="match status" value="1"/>
</dbReference>
<evidence type="ECO:0000259" key="8">
    <source>
        <dbReference type="Pfam" id="PF02770"/>
    </source>
</evidence>